<organism evidence="6 7">
    <name type="scientific">Kuraishia capsulata CBS 1993</name>
    <dbReference type="NCBI Taxonomy" id="1382522"/>
    <lineage>
        <taxon>Eukaryota</taxon>
        <taxon>Fungi</taxon>
        <taxon>Dikarya</taxon>
        <taxon>Ascomycota</taxon>
        <taxon>Saccharomycotina</taxon>
        <taxon>Pichiomycetes</taxon>
        <taxon>Pichiales</taxon>
        <taxon>Pichiaceae</taxon>
        <taxon>Kuraishia</taxon>
    </lineage>
</organism>
<dbReference type="Gene3D" id="2.40.70.10">
    <property type="entry name" value="Acid Proteases"/>
    <property type="match status" value="2"/>
</dbReference>
<evidence type="ECO:0000259" key="5">
    <source>
        <dbReference type="PROSITE" id="PS51767"/>
    </source>
</evidence>
<keyword evidence="3" id="KW-1133">Transmembrane helix</keyword>
<dbReference type="GO" id="GO:0004190">
    <property type="term" value="F:aspartic-type endopeptidase activity"/>
    <property type="evidence" value="ECO:0007669"/>
    <property type="project" value="InterPro"/>
</dbReference>
<dbReference type="RefSeq" id="XP_022458807.1">
    <property type="nucleotide sequence ID" value="XM_022603065.1"/>
</dbReference>
<dbReference type="InterPro" id="IPR033121">
    <property type="entry name" value="PEPTIDASE_A1"/>
</dbReference>
<dbReference type="PANTHER" id="PTHR47965:SF105">
    <property type="entry name" value="ASPARTIC PROTEINASE YAPSIN-7"/>
    <property type="match status" value="1"/>
</dbReference>
<dbReference type="HOGENOM" id="CLU_468595_0_0_1"/>
<dbReference type="GO" id="GO:0031505">
    <property type="term" value="P:fungal-type cell wall organization"/>
    <property type="evidence" value="ECO:0007669"/>
    <property type="project" value="TreeGrafter"/>
</dbReference>
<dbReference type="GO" id="GO:0005576">
    <property type="term" value="C:extracellular region"/>
    <property type="evidence" value="ECO:0007669"/>
    <property type="project" value="TreeGrafter"/>
</dbReference>
<evidence type="ECO:0000313" key="7">
    <source>
        <dbReference type="Proteomes" id="UP000019384"/>
    </source>
</evidence>
<comment type="similarity">
    <text evidence="1">Belongs to the peptidase A1 family.</text>
</comment>
<name>W6MW22_9ASCO</name>
<dbReference type="InterPro" id="IPR001461">
    <property type="entry name" value="Aspartic_peptidase_A1"/>
</dbReference>
<dbReference type="Proteomes" id="UP000019384">
    <property type="component" value="Unassembled WGS sequence"/>
</dbReference>
<keyword evidence="3" id="KW-0472">Membrane</keyword>
<reference evidence="6" key="1">
    <citation type="submission" date="2013-12" db="EMBL/GenBank/DDBJ databases">
        <authorList>
            <person name="Genoscope - CEA"/>
        </authorList>
    </citation>
    <scope>NUCLEOTIDE SEQUENCE</scope>
    <source>
        <strain evidence="6">CBS 1993</strain>
    </source>
</reference>
<dbReference type="GO" id="GO:0006508">
    <property type="term" value="P:proteolysis"/>
    <property type="evidence" value="ECO:0007669"/>
    <property type="project" value="InterPro"/>
</dbReference>
<evidence type="ECO:0000256" key="4">
    <source>
        <dbReference type="SAM" id="SignalP"/>
    </source>
</evidence>
<dbReference type="InterPro" id="IPR021109">
    <property type="entry name" value="Peptidase_aspartic_dom_sf"/>
</dbReference>
<evidence type="ECO:0000256" key="3">
    <source>
        <dbReference type="SAM" id="Phobius"/>
    </source>
</evidence>
<dbReference type="PRINTS" id="PR00792">
    <property type="entry name" value="PEPSIN"/>
</dbReference>
<dbReference type="PROSITE" id="PS51767">
    <property type="entry name" value="PEPTIDASE_A1"/>
    <property type="match status" value="1"/>
</dbReference>
<evidence type="ECO:0000313" key="6">
    <source>
        <dbReference type="EMBL" id="CDK26810.1"/>
    </source>
</evidence>
<keyword evidence="7" id="KW-1185">Reference proteome</keyword>
<evidence type="ECO:0000256" key="1">
    <source>
        <dbReference type="ARBA" id="ARBA00007447"/>
    </source>
</evidence>
<dbReference type="GeneID" id="34520195"/>
<reference evidence="6" key="2">
    <citation type="submission" date="2014-02" db="EMBL/GenBank/DDBJ databases">
        <title>Complete DNA sequence of /Kuraishia capsulata/ illustrates novel genomic features among budding yeasts (/Saccharomycotina/).</title>
        <authorList>
            <person name="Morales L."/>
            <person name="Noel B."/>
            <person name="Porcel B."/>
            <person name="Marcet-Houben M."/>
            <person name="Hullo M-F."/>
            <person name="Sacerdot C."/>
            <person name="Tekaia F."/>
            <person name="Leh-Louis V."/>
            <person name="Despons L."/>
            <person name="Khanna V."/>
            <person name="Aury J-M."/>
            <person name="Barbe V."/>
            <person name="Couloux A."/>
            <person name="Labadie K."/>
            <person name="Pelletier E."/>
            <person name="Souciet J-L."/>
            <person name="Boekhout T."/>
            <person name="Gabaldon T."/>
            <person name="Wincker P."/>
            <person name="Dujon B."/>
        </authorList>
    </citation>
    <scope>NUCLEOTIDE SEQUENCE</scope>
    <source>
        <strain evidence="6">CBS 1993</strain>
    </source>
</reference>
<dbReference type="SUPFAM" id="SSF50630">
    <property type="entry name" value="Acid proteases"/>
    <property type="match status" value="1"/>
</dbReference>
<sequence>MLAVNVLAVLASVLPLVLTDDLPYLKLIPSYGEVYDYKFEIGKPAQNVSLRLDIGSGDIWIPNLADFPNCTTEVVSQSHTRTIASTETASGCPSNGLYDIELSKSGHYFNQSSQLTINASYVNGNESDIQVNQTYLNYIEIFGNYVEDEVTFKDDSGASYKLPDFVFVSANDSNVYSGGLGLGAPSGSSTSFLKAMVEEGYINSSSYSLSLNGINASYAELILGGLDSDRFIGPLVEFDYIPILDTGETFGFAWSNDYPVIPLTGLGVTSSSGKSLTFSRSFTDGFTSGSYPRPALLDSRLLYSFLPYSTLIEIAVQVNAYYSSDLDTWLVNCNVSRTGFLDFHFGNLTVMIPLVELLYEAYDNNNTLLRFQNGDTACSLAILPDYYTGYTVLGTPFLRSIYMAVDVDSRKIAMGQANPAFISKAASEELTTTSLVGFGNSTARSHTRSAIDPDASSIPFAVPNNVTSYSSLTLTVTNDYTSSGMTASSASASTALISNGEVIIGGGKSQSSSNISASAASDVSGSYSKSSKAIGSSLALGKTHVFGGLASSTLWQIGCGVVFVYMVLIL</sequence>
<feature type="signal peptide" evidence="4">
    <location>
        <begin position="1"/>
        <end position="19"/>
    </location>
</feature>
<feature type="chain" id="PRO_5004879199" description="Peptidase A1 domain-containing protein" evidence="4">
    <location>
        <begin position="20"/>
        <end position="570"/>
    </location>
</feature>
<keyword evidence="3" id="KW-0812">Transmembrane</keyword>
<gene>
    <name evidence="6" type="ORF">KUCA_T00002784001</name>
</gene>
<dbReference type="STRING" id="1382522.W6MW22"/>
<protein>
    <recommendedName>
        <fullName evidence="5">Peptidase A1 domain-containing protein</fullName>
    </recommendedName>
</protein>
<keyword evidence="2" id="KW-1015">Disulfide bond</keyword>
<feature type="transmembrane region" description="Helical" evidence="3">
    <location>
        <begin position="545"/>
        <end position="568"/>
    </location>
</feature>
<dbReference type="EMBL" id="HG793127">
    <property type="protein sequence ID" value="CDK26810.1"/>
    <property type="molecule type" value="Genomic_DNA"/>
</dbReference>
<evidence type="ECO:0000256" key="2">
    <source>
        <dbReference type="ARBA" id="ARBA00023157"/>
    </source>
</evidence>
<dbReference type="Pfam" id="PF00026">
    <property type="entry name" value="Asp"/>
    <property type="match status" value="1"/>
</dbReference>
<accession>W6MW22</accession>
<keyword evidence="4" id="KW-0732">Signal</keyword>
<dbReference type="PANTHER" id="PTHR47965">
    <property type="entry name" value="ASPARTYL PROTEASE-RELATED"/>
    <property type="match status" value="1"/>
</dbReference>
<proteinExistence type="inferred from homology"/>
<dbReference type="OrthoDB" id="771136at2759"/>
<dbReference type="GO" id="GO:0009277">
    <property type="term" value="C:fungal-type cell wall"/>
    <property type="evidence" value="ECO:0007669"/>
    <property type="project" value="TreeGrafter"/>
</dbReference>
<feature type="domain" description="Peptidase A1" evidence="5">
    <location>
        <begin position="35"/>
        <end position="415"/>
    </location>
</feature>
<dbReference type="AlphaFoldDB" id="W6MW22"/>